<sequence>MNKYIDYRIVQNDSLNEDFIERGRIHIKIKLDVSFDDIEGLSGSMADRCIIVVINNKLDSFIIVRNYNISRENNPHLPKSTLGYSSNFEAAAAAIVTIKNKFDSVEELLYAVAGQKDFKLDYSIGTITLVRNFLFEDYNYEIFKDIIDCYVLSNEKGMSDKDVTRTVYYLSCNDDIRNMITVYKRSDKQTTKFNYIQEMHSEEETVNWFLYTHFHILPLGHVIQNYA</sequence>
<organism evidence="1 2">
    <name type="scientific">Trichomonas vaginalis (strain ATCC PRA-98 / G3)</name>
    <dbReference type="NCBI Taxonomy" id="412133"/>
    <lineage>
        <taxon>Eukaryota</taxon>
        <taxon>Metamonada</taxon>
        <taxon>Parabasalia</taxon>
        <taxon>Trichomonadida</taxon>
        <taxon>Trichomonadidae</taxon>
        <taxon>Trichomonas</taxon>
    </lineage>
</organism>
<dbReference type="AlphaFoldDB" id="A2DIZ9"/>
<keyword evidence="2" id="KW-1185">Reference proteome</keyword>
<dbReference type="RefSeq" id="XP_001580560.1">
    <property type="nucleotide sequence ID" value="XM_001580510.1"/>
</dbReference>
<dbReference type="InParanoid" id="A2DIZ9"/>
<dbReference type="Proteomes" id="UP000001542">
    <property type="component" value="Unassembled WGS sequence"/>
</dbReference>
<proteinExistence type="predicted"/>
<evidence type="ECO:0000313" key="1">
    <source>
        <dbReference type="EMBL" id="EAY19574.1"/>
    </source>
</evidence>
<dbReference type="EMBL" id="DS113206">
    <property type="protein sequence ID" value="EAY19574.1"/>
    <property type="molecule type" value="Genomic_DNA"/>
</dbReference>
<gene>
    <name evidence="1" type="ORF">TVAG_228370</name>
</gene>
<evidence type="ECO:0000313" key="2">
    <source>
        <dbReference type="Proteomes" id="UP000001542"/>
    </source>
</evidence>
<accession>A2DIZ9</accession>
<dbReference type="KEGG" id="tva:5465080"/>
<protein>
    <submittedName>
        <fullName evidence="1">Uncharacterized protein</fullName>
    </submittedName>
</protein>
<dbReference type="VEuPathDB" id="TrichDB:TVAG_228370"/>
<reference evidence="1" key="1">
    <citation type="submission" date="2006-10" db="EMBL/GenBank/DDBJ databases">
        <authorList>
            <person name="Amadeo P."/>
            <person name="Zhao Q."/>
            <person name="Wortman J."/>
            <person name="Fraser-Liggett C."/>
            <person name="Carlton J."/>
        </authorList>
    </citation>
    <scope>NUCLEOTIDE SEQUENCE</scope>
    <source>
        <strain evidence="1">G3</strain>
    </source>
</reference>
<reference evidence="1" key="2">
    <citation type="journal article" date="2007" name="Science">
        <title>Draft genome sequence of the sexually transmitted pathogen Trichomonas vaginalis.</title>
        <authorList>
            <person name="Carlton J.M."/>
            <person name="Hirt R.P."/>
            <person name="Silva J.C."/>
            <person name="Delcher A.L."/>
            <person name="Schatz M."/>
            <person name="Zhao Q."/>
            <person name="Wortman J.R."/>
            <person name="Bidwell S.L."/>
            <person name="Alsmark U.C.M."/>
            <person name="Besteiro S."/>
            <person name="Sicheritz-Ponten T."/>
            <person name="Noel C.J."/>
            <person name="Dacks J.B."/>
            <person name="Foster P.G."/>
            <person name="Simillion C."/>
            <person name="Van de Peer Y."/>
            <person name="Miranda-Saavedra D."/>
            <person name="Barton G.J."/>
            <person name="Westrop G.D."/>
            <person name="Mueller S."/>
            <person name="Dessi D."/>
            <person name="Fiori P.L."/>
            <person name="Ren Q."/>
            <person name="Paulsen I."/>
            <person name="Zhang H."/>
            <person name="Bastida-Corcuera F.D."/>
            <person name="Simoes-Barbosa A."/>
            <person name="Brown M.T."/>
            <person name="Hayes R.D."/>
            <person name="Mukherjee M."/>
            <person name="Okumura C.Y."/>
            <person name="Schneider R."/>
            <person name="Smith A.J."/>
            <person name="Vanacova S."/>
            <person name="Villalvazo M."/>
            <person name="Haas B.J."/>
            <person name="Pertea M."/>
            <person name="Feldblyum T.V."/>
            <person name="Utterback T.R."/>
            <person name="Shu C.L."/>
            <person name="Osoegawa K."/>
            <person name="de Jong P.J."/>
            <person name="Hrdy I."/>
            <person name="Horvathova L."/>
            <person name="Zubacova Z."/>
            <person name="Dolezal P."/>
            <person name="Malik S.B."/>
            <person name="Logsdon J.M. Jr."/>
            <person name="Henze K."/>
            <person name="Gupta A."/>
            <person name="Wang C.C."/>
            <person name="Dunne R.L."/>
            <person name="Upcroft J.A."/>
            <person name="Upcroft P."/>
            <person name="White O."/>
            <person name="Salzberg S.L."/>
            <person name="Tang P."/>
            <person name="Chiu C.-H."/>
            <person name="Lee Y.-S."/>
            <person name="Embley T.M."/>
            <person name="Coombs G.H."/>
            <person name="Mottram J.C."/>
            <person name="Tachezy J."/>
            <person name="Fraser-Liggett C.M."/>
            <person name="Johnson P.J."/>
        </authorList>
    </citation>
    <scope>NUCLEOTIDE SEQUENCE [LARGE SCALE GENOMIC DNA]</scope>
    <source>
        <strain evidence="1">G3</strain>
    </source>
</reference>
<name>A2DIZ9_TRIV3</name>
<dbReference type="VEuPathDB" id="TrichDB:TVAGG3_0483880"/>